<proteinExistence type="predicted"/>
<dbReference type="PRINTS" id="PR00834">
    <property type="entry name" value="PROTEASES2C"/>
</dbReference>
<keyword evidence="2" id="KW-0645">Protease</keyword>
<evidence type="ECO:0000256" key="1">
    <source>
        <dbReference type="SAM" id="Phobius"/>
    </source>
</evidence>
<dbReference type="PANTHER" id="PTHR43019">
    <property type="entry name" value="SERINE ENDOPROTEASE DEGS"/>
    <property type="match status" value="1"/>
</dbReference>
<evidence type="ECO:0000313" key="2">
    <source>
        <dbReference type="EMBL" id="RWU03994.1"/>
    </source>
</evidence>
<gene>
    <name evidence="2" type="ORF">DPV69_20165</name>
</gene>
<keyword evidence="1" id="KW-0472">Membrane</keyword>
<dbReference type="InterPro" id="IPR043504">
    <property type="entry name" value="Peptidase_S1_PA_chymotrypsin"/>
</dbReference>
<name>A0A3S3PA12_9SPHI</name>
<dbReference type="PANTHER" id="PTHR43019:SF23">
    <property type="entry name" value="PROTEASE DO-LIKE 5, CHLOROPLASTIC"/>
    <property type="match status" value="1"/>
</dbReference>
<dbReference type="GO" id="GO:0004252">
    <property type="term" value="F:serine-type endopeptidase activity"/>
    <property type="evidence" value="ECO:0007669"/>
    <property type="project" value="InterPro"/>
</dbReference>
<keyword evidence="2" id="KW-0378">Hydrolase</keyword>
<organism evidence="2 3">
    <name type="scientific">Pedobacter chitinilyticus</name>
    <dbReference type="NCBI Taxonomy" id="2233776"/>
    <lineage>
        <taxon>Bacteria</taxon>
        <taxon>Pseudomonadati</taxon>
        <taxon>Bacteroidota</taxon>
        <taxon>Sphingobacteriia</taxon>
        <taxon>Sphingobacteriales</taxon>
        <taxon>Sphingobacteriaceae</taxon>
        <taxon>Pedobacter</taxon>
    </lineage>
</organism>
<reference evidence="2 3" key="1">
    <citation type="submission" date="2018-06" db="EMBL/GenBank/DDBJ databases">
        <title>Pedobacter endophyticus sp. nov., an endophytic bacterium isolated from a leaf of Triticum aestivum.</title>
        <authorList>
            <person name="Zhang L."/>
        </authorList>
    </citation>
    <scope>NUCLEOTIDE SEQUENCE [LARGE SCALE GENOMIC DNA]</scope>
    <source>
        <strain evidence="2 3">CM134L-2</strain>
    </source>
</reference>
<dbReference type="EMBL" id="SAYW01000008">
    <property type="protein sequence ID" value="RWU03994.1"/>
    <property type="molecule type" value="Genomic_DNA"/>
</dbReference>
<sequence length="367" mass="40436">MRNEIELEAIIEDYLKGKLTAEERVAFEQLRSNDPVVDHKVVAHKVFLDSMAQYAHVVKLKEQMDAVHSQIDVAALAENLRPHPSKLVKLWRNNRSAVAIAASFILLAMVSLYSIQSNNKQAGTFEAMSKDMARLRSTQNTLIRDIKTREANNNSNNNNNNARFGGTGFAISGNGYIVTNYHVVRGADSVYVQNSNGSYKAKSFYSDPVNDIAILKISDKRFESLPTLPYTIKRGTSGIGESVFTLGFPKDDIVLGDGYVSSRNGINGDTLAYQVAIPVNPGNSGGPLLDNSGNVVGIINGKENKTDGATFAVKSKYIMEALNAVPQDSLSRKVSYGKKSSLRGLKRNKQVQKMQDYVFMIKVYNNN</sequence>
<dbReference type="GO" id="GO:0006508">
    <property type="term" value="P:proteolysis"/>
    <property type="evidence" value="ECO:0007669"/>
    <property type="project" value="UniProtKB-KW"/>
</dbReference>
<dbReference type="Gene3D" id="2.40.10.10">
    <property type="entry name" value="Trypsin-like serine proteases"/>
    <property type="match status" value="2"/>
</dbReference>
<dbReference type="Pfam" id="PF13365">
    <property type="entry name" value="Trypsin_2"/>
    <property type="match status" value="1"/>
</dbReference>
<dbReference type="InterPro" id="IPR001940">
    <property type="entry name" value="Peptidase_S1C"/>
</dbReference>
<keyword evidence="1" id="KW-1133">Transmembrane helix</keyword>
<dbReference type="AlphaFoldDB" id="A0A3S3PA12"/>
<keyword evidence="1" id="KW-0812">Transmembrane</keyword>
<dbReference type="Proteomes" id="UP000284120">
    <property type="component" value="Unassembled WGS sequence"/>
</dbReference>
<accession>A0A3S3PA12</accession>
<dbReference type="InterPro" id="IPR009003">
    <property type="entry name" value="Peptidase_S1_PA"/>
</dbReference>
<evidence type="ECO:0000313" key="3">
    <source>
        <dbReference type="Proteomes" id="UP000284120"/>
    </source>
</evidence>
<keyword evidence="3" id="KW-1185">Reference proteome</keyword>
<feature type="transmembrane region" description="Helical" evidence="1">
    <location>
        <begin position="96"/>
        <end position="115"/>
    </location>
</feature>
<protein>
    <submittedName>
        <fullName evidence="2">Serine protease</fullName>
    </submittedName>
</protein>
<dbReference type="OrthoDB" id="9766361at2"/>
<dbReference type="RefSeq" id="WP_113649233.1">
    <property type="nucleotide sequence ID" value="NZ_QMHN01000008.1"/>
</dbReference>
<comment type="caution">
    <text evidence="2">The sequence shown here is derived from an EMBL/GenBank/DDBJ whole genome shotgun (WGS) entry which is preliminary data.</text>
</comment>
<dbReference type="SUPFAM" id="SSF50494">
    <property type="entry name" value="Trypsin-like serine proteases"/>
    <property type="match status" value="1"/>
</dbReference>